<gene>
    <name evidence="4" type="primary">tetR5</name>
    <name evidence="5" type="synonym">rutR</name>
    <name evidence="5" type="ORF">NCTC949_01244</name>
    <name evidence="4" type="ORF">UL82_03405</name>
</gene>
<dbReference type="Pfam" id="PF00440">
    <property type="entry name" value="TetR_N"/>
    <property type="match status" value="1"/>
</dbReference>
<dbReference type="InterPro" id="IPR050109">
    <property type="entry name" value="HTH-type_TetR-like_transc_reg"/>
</dbReference>
<dbReference type="PRINTS" id="PR00455">
    <property type="entry name" value="HTHTETR"/>
</dbReference>
<evidence type="ECO:0000259" key="3">
    <source>
        <dbReference type="PROSITE" id="PS50977"/>
    </source>
</evidence>
<feature type="DNA-binding region" description="H-T-H motif" evidence="2">
    <location>
        <begin position="38"/>
        <end position="57"/>
    </location>
</feature>
<evidence type="ECO:0000313" key="7">
    <source>
        <dbReference type="Proteomes" id="UP000271380"/>
    </source>
</evidence>
<dbReference type="EMBL" id="LR134377">
    <property type="protein sequence ID" value="VEH06663.1"/>
    <property type="molecule type" value="Genomic_DNA"/>
</dbReference>
<protein>
    <submittedName>
        <fullName evidence="5">Transcriptional regulator TetR</fullName>
    </submittedName>
    <submittedName>
        <fullName evidence="4">Transcriptional regulator, TetR family</fullName>
    </submittedName>
</protein>
<dbReference type="OrthoDB" id="4726108at2"/>
<evidence type="ECO:0000256" key="2">
    <source>
        <dbReference type="PROSITE-ProRule" id="PRU00335"/>
    </source>
</evidence>
<dbReference type="PANTHER" id="PTHR30328">
    <property type="entry name" value="TRANSCRIPTIONAL REPRESSOR"/>
    <property type="match status" value="1"/>
</dbReference>
<dbReference type="STRING" id="35755.UL82_03405"/>
<dbReference type="HOGENOM" id="CLU_069356_1_2_11"/>
<sequence length="253" mass="27464">MSRAPLTTITEETSDVSSDDVLNIALSAFAAGGFSDTKLEHIAKASGMSKRMIHYHFGDKKGLYHRCLALAVNRLRPTLEEMTCNSAHSAVPVEGIRNLVEAVVTIYANNPDAVRILLMENLHNFGKVADGSPLDDTSAVILQLDKLLIQGQDAGAFRPGISALDVFTLIASLSVYRVAARSVNMNLYRTDMMDARNTQGLTRLTVDAVLGFLTSGIKSTKDTSYLSESIPTETPLLDYRDSSYDVSADPFDA</sequence>
<accession>A0A0F6QZT6</accession>
<dbReference type="GO" id="GO:0006355">
    <property type="term" value="P:regulation of DNA-templated transcription"/>
    <property type="evidence" value="ECO:0007669"/>
    <property type="project" value="UniProtKB-ARBA"/>
</dbReference>
<dbReference type="AlphaFoldDB" id="A0A0F6QZT6"/>
<dbReference type="InterPro" id="IPR036271">
    <property type="entry name" value="Tet_transcr_reg_TetR-rel_C_sf"/>
</dbReference>
<dbReference type="GO" id="GO:0003677">
    <property type="term" value="F:DNA binding"/>
    <property type="evidence" value="ECO:0007669"/>
    <property type="project" value="UniProtKB-UniRule"/>
</dbReference>
<dbReference type="InterPro" id="IPR041474">
    <property type="entry name" value="NicS_C"/>
</dbReference>
<dbReference type="Gene3D" id="1.10.357.10">
    <property type="entry name" value="Tetracycline Repressor, domain 2"/>
    <property type="match status" value="1"/>
</dbReference>
<dbReference type="InterPro" id="IPR001647">
    <property type="entry name" value="HTH_TetR"/>
</dbReference>
<evidence type="ECO:0000256" key="1">
    <source>
        <dbReference type="ARBA" id="ARBA00023125"/>
    </source>
</evidence>
<evidence type="ECO:0000313" key="5">
    <source>
        <dbReference type="EMBL" id="VEH06663.1"/>
    </source>
</evidence>
<organism evidence="4 6">
    <name type="scientific">Corynebacterium kutscheri</name>
    <dbReference type="NCBI Taxonomy" id="35755"/>
    <lineage>
        <taxon>Bacteria</taxon>
        <taxon>Bacillati</taxon>
        <taxon>Actinomycetota</taxon>
        <taxon>Actinomycetes</taxon>
        <taxon>Mycobacteriales</taxon>
        <taxon>Corynebacteriaceae</taxon>
        <taxon>Corynebacterium</taxon>
    </lineage>
</organism>
<dbReference type="SUPFAM" id="SSF46689">
    <property type="entry name" value="Homeodomain-like"/>
    <property type="match status" value="1"/>
</dbReference>
<evidence type="ECO:0000313" key="4">
    <source>
        <dbReference type="EMBL" id="AKE40890.1"/>
    </source>
</evidence>
<dbReference type="Proteomes" id="UP000033457">
    <property type="component" value="Chromosome"/>
</dbReference>
<proteinExistence type="predicted"/>
<feature type="domain" description="HTH tetR-type" evidence="3">
    <location>
        <begin position="15"/>
        <end position="75"/>
    </location>
</feature>
<reference evidence="5 7" key="2">
    <citation type="submission" date="2018-12" db="EMBL/GenBank/DDBJ databases">
        <authorList>
            <consortium name="Pathogen Informatics"/>
        </authorList>
    </citation>
    <scope>NUCLEOTIDE SEQUENCE [LARGE SCALE GENOMIC DNA]</scope>
    <source>
        <strain evidence="5 7">NCTC949</strain>
    </source>
</reference>
<dbReference type="PANTHER" id="PTHR30328:SF54">
    <property type="entry name" value="HTH-TYPE TRANSCRIPTIONAL REPRESSOR SCO4008"/>
    <property type="match status" value="1"/>
</dbReference>
<dbReference type="KEGG" id="cku:UL82_03405"/>
<keyword evidence="1 2" id="KW-0238">DNA-binding</keyword>
<keyword evidence="6" id="KW-1185">Reference proteome</keyword>
<dbReference type="EMBL" id="CP011312">
    <property type="protein sequence ID" value="AKE40890.1"/>
    <property type="molecule type" value="Genomic_DNA"/>
</dbReference>
<dbReference type="Pfam" id="PF17938">
    <property type="entry name" value="TetR_C_29"/>
    <property type="match status" value="1"/>
</dbReference>
<evidence type="ECO:0000313" key="6">
    <source>
        <dbReference type="Proteomes" id="UP000033457"/>
    </source>
</evidence>
<dbReference type="SUPFAM" id="SSF48498">
    <property type="entry name" value="Tetracyclin repressor-like, C-terminal domain"/>
    <property type="match status" value="1"/>
</dbReference>
<dbReference type="RefSeq" id="WP_046439008.1">
    <property type="nucleotide sequence ID" value="NZ_CP011312.1"/>
</dbReference>
<dbReference type="InterPro" id="IPR009057">
    <property type="entry name" value="Homeodomain-like_sf"/>
</dbReference>
<reference evidence="4 6" key="1">
    <citation type="journal article" date="2015" name="Genome Announc.">
        <title>Complete Genome Sequence of Corynebacterium kutscheri DSM 20755, a Corynebacterial Type Strain with Remarkably Low G+C Content of Chromosomal DNA.</title>
        <authorList>
            <person name="Ruckert C."/>
            <person name="Albersmeier A."/>
            <person name="Winkler A."/>
            <person name="Tauch A."/>
        </authorList>
    </citation>
    <scope>NUCLEOTIDE SEQUENCE [LARGE SCALE GENOMIC DNA]</scope>
    <source>
        <strain evidence="4 6">DSM 20755</strain>
    </source>
</reference>
<dbReference type="PROSITE" id="PS50977">
    <property type="entry name" value="HTH_TETR_2"/>
    <property type="match status" value="1"/>
</dbReference>
<dbReference type="Proteomes" id="UP000271380">
    <property type="component" value="Chromosome"/>
</dbReference>
<name>A0A0F6QZT6_9CORY</name>